<gene>
    <name evidence="3" type="ORF">A2U01_0002785</name>
</gene>
<dbReference type="SUPFAM" id="SSF53098">
    <property type="entry name" value="Ribonuclease H-like"/>
    <property type="match status" value="1"/>
</dbReference>
<protein>
    <submittedName>
        <fullName evidence="3">Enzymatic polyprotein</fullName>
    </submittedName>
</protein>
<evidence type="ECO:0000313" key="3">
    <source>
        <dbReference type="EMBL" id="MCH81990.1"/>
    </source>
</evidence>
<accession>A0A392M3S2</accession>
<comment type="caution">
    <text evidence="3">The sequence shown here is derived from an EMBL/GenBank/DDBJ whole genome shotgun (WGS) entry which is preliminary data.</text>
</comment>
<feature type="domain" description="Reverse transcriptase" evidence="2">
    <location>
        <begin position="1"/>
        <end position="90"/>
    </location>
</feature>
<dbReference type="FunFam" id="3.30.70.270:FF:000003">
    <property type="entry name" value="Transposon Ty3-G Gag-Pol polyprotein"/>
    <property type="match status" value="1"/>
</dbReference>
<dbReference type="InterPro" id="IPR036397">
    <property type="entry name" value="RNaseH_sf"/>
</dbReference>
<dbReference type="SUPFAM" id="SSF56672">
    <property type="entry name" value="DNA/RNA polymerases"/>
    <property type="match status" value="1"/>
</dbReference>
<sequence>MKDTKYLVMPFGLTNAPSTFQTLMNQVLGPYLRRFALVFFDDISIYSNNMEIHKQHLAGILQTLKDNQLFAKQKKCSFGQKQIEYLGHLISGEGVSADPKKIEDMFKWPKPKDIKELRGFLGLTGYYRKFIKNYGRIAWPLTQLLKDNFCWNDESQFAFEQLKLAMTTLPVLAVPNFETEFNAETDASGKGIGAVLMQEGRPVAYMSQTLSDRAQKKSVYERKLMAIVLAIQKWRPYLLGRHFQVHTDQKSLRFLTNQRVMGQQKWTSTLLGYDFDIKYKPGKENSEADAFSRHTWTDISMDFIGGLPKVSGVDTAMVVVDRLTKYAHFVPVKHPYTAKDIADLFIRDIVKLHGFPSSIVSEREKTEVVNRCLETYLRCLTGRKPKQWTRWLSWVEYWYNTNYHVSLKSTPFEVLYGKTPPTLIRGDVSHSAVEEVNRLTAERNDMLKEMQE</sequence>
<dbReference type="FunFam" id="3.30.70.270:FF:000020">
    <property type="entry name" value="Transposon Tf2-6 polyprotein-like Protein"/>
    <property type="match status" value="1"/>
</dbReference>
<dbReference type="InterPro" id="IPR043128">
    <property type="entry name" value="Rev_trsase/Diguanyl_cyclase"/>
</dbReference>
<evidence type="ECO:0000259" key="2">
    <source>
        <dbReference type="PROSITE" id="PS50878"/>
    </source>
</evidence>
<dbReference type="Pfam" id="PF17919">
    <property type="entry name" value="RT_RNaseH_2"/>
    <property type="match status" value="1"/>
</dbReference>
<dbReference type="PANTHER" id="PTHR37984">
    <property type="entry name" value="PROTEIN CBG26694"/>
    <property type="match status" value="1"/>
</dbReference>
<dbReference type="FunFam" id="3.10.20.370:FF:000001">
    <property type="entry name" value="Retrovirus-related Pol polyprotein from transposon 17.6-like protein"/>
    <property type="match status" value="1"/>
</dbReference>
<organism evidence="3 4">
    <name type="scientific">Trifolium medium</name>
    <dbReference type="NCBI Taxonomy" id="97028"/>
    <lineage>
        <taxon>Eukaryota</taxon>
        <taxon>Viridiplantae</taxon>
        <taxon>Streptophyta</taxon>
        <taxon>Embryophyta</taxon>
        <taxon>Tracheophyta</taxon>
        <taxon>Spermatophyta</taxon>
        <taxon>Magnoliopsida</taxon>
        <taxon>eudicotyledons</taxon>
        <taxon>Gunneridae</taxon>
        <taxon>Pentapetalae</taxon>
        <taxon>rosids</taxon>
        <taxon>fabids</taxon>
        <taxon>Fabales</taxon>
        <taxon>Fabaceae</taxon>
        <taxon>Papilionoideae</taxon>
        <taxon>50 kb inversion clade</taxon>
        <taxon>NPAAA clade</taxon>
        <taxon>Hologalegina</taxon>
        <taxon>IRL clade</taxon>
        <taxon>Trifolieae</taxon>
        <taxon>Trifolium</taxon>
    </lineage>
</organism>
<proteinExistence type="predicted"/>
<dbReference type="CDD" id="cd01647">
    <property type="entry name" value="RT_LTR"/>
    <property type="match status" value="1"/>
</dbReference>
<reference evidence="3 4" key="1">
    <citation type="journal article" date="2018" name="Front. Plant Sci.">
        <title>Red Clover (Trifolium pratense) and Zigzag Clover (T. medium) - A Picture of Genomic Similarities and Differences.</title>
        <authorList>
            <person name="Dluhosova J."/>
            <person name="Istvanek J."/>
            <person name="Nedelnik J."/>
            <person name="Repkova J."/>
        </authorList>
    </citation>
    <scope>NUCLEOTIDE SEQUENCE [LARGE SCALE GENOMIC DNA]</scope>
    <source>
        <strain evidence="4">cv. 10/8</strain>
        <tissue evidence="3">Leaf</tissue>
    </source>
</reference>
<name>A0A392M3S2_9FABA</name>
<keyword evidence="4" id="KW-1185">Reference proteome</keyword>
<dbReference type="PANTHER" id="PTHR37984:SF5">
    <property type="entry name" value="PROTEIN NYNRIN-LIKE"/>
    <property type="match status" value="1"/>
</dbReference>
<dbReference type="AlphaFoldDB" id="A0A392M3S2"/>
<dbReference type="GO" id="GO:0003676">
    <property type="term" value="F:nucleic acid binding"/>
    <property type="evidence" value="ECO:0007669"/>
    <property type="project" value="InterPro"/>
</dbReference>
<evidence type="ECO:0000313" key="4">
    <source>
        <dbReference type="Proteomes" id="UP000265520"/>
    </source>
</evidence>
<dbReference type="InterPro" id="IPR000477">
    <property type="entry name" value="RT_dom"/>
</dbReference>
<dbReference type="PROSITE" id="PS50878">
    <property type="entry name" value="RT_POL"/>
    <property type="match status" value="1"/>
</dbReference>
<evidence type="ECO:0000256" key="1">
    <source>
        <dbReference type="ARBA" id="ARBA00023268"/>
    </source>
</evidence>
<feature type="non-terminal residue" evidence="3">
    <location>
        <position position="452"/>
    </location>
</feature>
<keyword evidence="1" id="KW-0511">Multifunctional enzyme</keyword>
<dbReference type="Gene3D" id="3.30.70.270">
    <property type="match status" value="2"/>
</dbReference>
<dbReference type="CDD" id="cd09274">
    <property type="entry name" value="RNase_HI_RT_Ty3"/>
    <property type="match status" value="1"/>
</dbReference>
<dbReference type="InterPro" id="IPR043502">
    <property type="entry name" value="DNA/RNA_pol_sf"/>
</dbReference>
<dbReference type="Pfam" id="PF00078">
    <property type="entry name" value="RVT_1"/>
    <property type="match status" value="1"/>
</dbReference>
<dbReference type="InterPro" id="IPR041577">
    <property type="entry name" value="RT_RNaseH_2"/>
</dbReference>
<dbReference type="EMBL" id="LXQA010003061">
    <property type="protein sequence ID" value="MCH81990.1"/>
    <property type="molecule type" value="Genomic_DNA"/>
</dbReference>
<dbReference type="Proteomes" id="UP000265520">
    <property type="component" value="Unassembled WGS sequence"/>
</dbReference>
<dbReference type="InterPro" id="IPR050951">
    <property type="entry name" value="Retrovirus_Pol_polyprotein"/>
</dbReference>
<dbReference type="Gene3D" id="3.30.420.10">
    <property type="entry name" value="Ribonuclease H-like superfamily/Ribonuclease H"/>
    <property type="match status" value="2"/>
</dbReference>
<dbReference type="InterPro" id="IPR012337">
    <property type="entry name" value="RNaseH-like_sf"/>
</dbReference>
<dbReference type="GO" id="GO:0003824">
    <property type="term" value="F:catalytic activity"/>
    <property type="evidence" value="ECO:0007669"/>
    <property type="project" value="UniProtKB-KW"/>
</dbReference>